<sequence>MNRNVLIIIWLIMVTLLLAAASGCSSIFDPTGSRKQDSEPLKVGLVLDVGGRGDLAFNDAAYNGLQKVQKEFGTHVQVQCVEPLEEADREKLLRSLAQEKYDLVLGMGQFFTSIMEEVALDYPLTRFVLIDAYIDGLKSNNNISCFTFREHEGAFLAGAAAAMKTKSGKIGFIGGIPAPAIERFEAGYIAGAKYVKPDIVVLSSYVGTGLEGFRSPEKAGELAAGQMDSGADVIYHAAGKSGNGVNEVVTSRGRLVIGEDVDQTLTLPKEQQVYVLTSVIKGVGKAVYDSVNLQMKGELAGGYYEYGLKDDGVYYAENSINKALLADLKPRLDKIKTGIISGEINVPPNKQELQK</sequence>
<keyword evidence="5" id="KW-0472">Membrane</keyword>
<protein>
    <submittedName>
        <fullName evidence="8">Membrane lipoprotein TmpC</fullName>
    </submittedName>
</protein>
<dbReference type="Pfam" id="PF02608">
    <property type="entry name" value="Bmp"/>
    <property type="match status" value="1"/>
</dbReference>
<dbReference type="CDD" id="cd06354">
    <property type="entry name" value="PBP1_PrnA-like"/>
    <property type="match status" value="1"/>
</dbReference>
<evidence type="ECO:0000313" key="8">
    <source>
        <dbReference type="EMBL" id="VFU13131.1"/>
    </source>
</evidence>
<evidence type="ECO:0000256" key="4">
    <source>
        <dbReference type="ARBA" id="ARBA00022729"/>
    </source>
</evidence>
<dbReference type="GO" id="GO:0005886">
    <property type="term" value="C:plasma membrane"/>
    <property type="evidence" value="ECO:0007669"/>
    <property type="project" value="UniProtKB-SubCell"/>
</dbReference>
<evidence type="ECO:0000256" key="3">
    <source>
        <dbReference type="ARBA" id="ARBA00022475"/>
    </source>
</evidence>
<evidence type="ECO:0000256" key="6">
    <source>
        <dbReference type="ARBA" id="ARBA00023288"/>
    </source>
</evidence>
<keyword evidence="6 8" id="KW-0449">Lipoprotein</keyword>
<comment type="subcellular location">
    <subcellularLocation>
        <location evidence="1">Cell membrane</location>
        <topology evidence="1">Lipid-anchor</topology>
    </subcellularLocation>
</comment>
<evidence type="ECO:0000256" key="5">
    <source>
        <dbReference type="ARBA" id="ARBA00023136"/>
    </source>
</evidence>
<gene>
    <name evidence="8" type="primary">tmpC</name>
    <name evidence="8" type="ORF">SCFA_2040004</name>
</gene>
<dbReference type="PANTHER" id="PTHR34296">
    <property type="entry name" value="TRANSCRIPTIONAL ACTIVATOR PROTEIN MED"/>
    <property type="match status" value="1"/>
</dbReference>
<dbReference type="InterPro" id="IPR028082">
    <property type="entry name" value="Peripla_BP_I"/>
</dbReference>
<organism evidence="8">
    <name type="scientific">anaerobic digester metagenome</name>
    <dbReference type="NCBI Taxonomy" id="1263854"/>
    <lineage>
        <taxon>unclassified sequences</taxon>
        <taxon>metagenomes</taxon>
        <taxon>ecological metagenomes</taxon>
    </lineage>
</organism>
<dbReference type="InterPro" id="IPR003760">
    <property type="entry name" value="PnrA-like"/>
</dbReference>
<evidence type="ECO:0000256" key="1">
    <source>
        <dbReference type="ARBA" id="ARBA00004193"/>
    </source>
</evidence>
<evidence type="ECO:0000256" key="2">
    <source>
        <dbReference type="ARBA" id="ARBA00008610"/>
    </source>
</evidence>
<accession>A0A485LX54</accession>
<comment type="similarity">
    <text evidence="2">Belongs to the BMP lipoprotein family.</text>
</comment>
<name>A0A485LX54_9ZZZZ</name>
<dbReference type="PANTHER" id="PTHR34296:SF2">
    <property type="entry name" value="ABC TRANSPORTER GUANOSINE-BINDING PROTEIN NUPN"/>
    <property type="match status" value="1"/>
</dbReference>
<dbReference type="InterPro" id="IPR050957">
    <property type="entry name" value="BMP_lipoprotein"/>
</dbReference>
<keyword evidence="3" id="KW-1003">Cell membrane</keyword>
<evidence type="ECO:0000259" key="7">
    <source>
        <dbReference type="Pfam" id="PF02608"/>
    </source>
</evidence>
<keyword evidence="4" id="KW-0732">Signal</keyword>
<dbReference type="Gene3D" id="3.40.50.2300">
    <property type="match status" value="2"/>
</dbReference>
<feature type="domain" description="ABC transporter substrate-binding protein PnrA-like" evidence="7">
    <location>
        <begin position="44"/>
        <end position="349"/>
    </location>
</feature>
<proteinExistence type="inferred from homology"/>
<dbReference type="EMBL" id="CAADRN010000118">
    <property type="protein sequence ID" value="VFU13131.1"/>
    <property type="molecule type" value="Genomic_DNA"/>
</dbReference>
<dbReference type="SUPFAM" id="SSF53822">
    <property type="entry name" value="Periplasmic binding protein-like I"/>
    <property type="match status" value="1"/>
</dbReference>
<dbReference type="AlphaFoldDB" id="A0A485LX54"/>
<dbReference type="PROSITE" id="PS51257">
    <property type="entry name" value="PROKAR_LIPOPROTEIN"/>
    <property type="match status" value="1"/>
</dbReference>
<reference evidence="8" key="1">
    <citation type="submission" date="2019-03" db="EMBL/GenBank/DDBJ databases">
        <authorList>
            <person name="Hao L."/>
        </authorList>
    </citation>
    <scope>NUCLEOTIDE SEQUENCE</scope>
</reference>